<gene>
    <name evidence="1" type="ORF">METZ01_LOCUS4325</name>
</gene>
<dbReference type="EMBL" id="UINC01000222">
    <property type="protein sequence ID" value="SUZ51471.1"/>
    <property type="molecule type" value="Genomic_DNA"/>
</dbReference>
<dbReference type="InterPro" id="IPR023842">
    <property type="entry name" value="Bacillithiol_biosynth_BshB1"/>
</dbReference>
<dbReference type="SUPFAM" id="SSF102588">
    <property type="entry name" value="LmbE-like"/>
    <property type="match status" value="1"/>
</dbReference>
<dbReference type="GO" id="GO:0019213">
    <property type="term" value="F:deacetylase activity"/>
    <property type="evidence" value="ECO:0007669"/>
    <property type="project" value="InterPro"/>
</dbReference>
<dbReference type="GO" id="GO:0016811">
    <property type="term" value="F:hydrolase activity, acting on carbon-nitrogen (but not peptide) bonds, in linear amides"/>
    <property type="evidence" value="ECO:0007669"/>
    <property type="project" value="TreeGrafter"/>
</dbReference>
<dbReference type="PANTHER" id="PTHR12993:SF30">
    <property type="entry name" value="N-ACETYL-ALPHA-D-GLUCOSAMINYL L-MALATE DEACETYLASE 1"/>
    <property type="match status" value="1"/>
</dbReference>
<dbReference type="PANTHER" id="PTHR12993">
    <property type="entry name" value="N-ACETYLGLUCOSAMINYL-PHOSPHATIDYLINOSITOL DE-N-ACETYLASE-RELATED"/>
    <property type="match status" value="1"/>
</dbReference>
<dbReference type="Gene3D" id="3.40.50.10320">
    <property type="entry name" value="LmbE-like"/>
    <property type="match status" value="1"/>
</dbReference>
<accession>A0A381NA31</accession>
<dbReference type="Pfam" id="PF02585">
    <property type="entry name" value="PIG-L"/>
    <property type="match status" value="1"/>
</dbReference>
<proteinExistence type="predicted"/>
<dbReference type="GO" id="GO:0071793">
    <property type="term" value="P:bacillithiol biosynthetic process"/>
    <property type="evidence" value="ECO:0007669"/>
    <property type="project" value="InterPro"/>
</dbReference>
<dbReference type="NCBIfam" id="TIGR04001">
    <property type="entry name" value="thiol_BshB1"/>
    <property type="match status" value="1"/>
</dbReference>
<name>A0A381NA31_9ZZZZ</name>
<evidence type="ECO:0000313" key="1">
    <source>
        <dbReference type="EMBL" id="SUZ51471.1"/>
    </source>
</evidence>
<organism evidence="1">
    <name type="scientific">marine metagenome</name>
    <dbReference type="NCBI Taxonomy" id="408172"/>
    <lineage>
        <taxon>unclassified sequences</taxon>
        <taxon>metagenomes</taxon>
        <taxon>ecological metagenomes</taxon>
    </lineage>
</organism>
<sequence>MREPLDVLAVMAHPDDAELLCGGALIKSARQAHRVGVIDLTAGEMGSSGSATIRGKEADHAAEIMGLVERRCLGLPDADLENNRESRHLLVEHLRTLRPRTVITHWPVGRHPDHRIAAELVRDACFLSALKKLDIEGEPFRPLKLVYATAFREDASPPDFVVDITDHVDRKLEAISAYSSQFDGATKGGEILPGGERPLTEQIRLQLAHYGSLIRVPYGEPFRISEALEVEDLTKLSVSTF</sequence>
<dbReference type="InterPro" id="IPR003737">
    <property type="entry name" value="GlcNAc_PI_deacetylase-related"/>
</dbReference>
<protein>
    <recommendedName>
        <fullName evidence="2">Bacillithiol biosynthesis deacetylase BshB1</fullName>
    </recommendedName>
</protein>
<dbReference type="AlphaFoldDB" id="A0A381NA31"/>
<evidence type="ECO:0008006" key="2">
    <source>
        <dbReference type="Google" id="ProtNLM"/>
    </source>
</evidence>
<dbReference type="InterPro" id="IPR024078">
    <property type="entry name" value="LmbE-like_dom_sf"/>
</dbReference>
<reference evidence="1" key="1">
    <citation type="submission" date="2018-05" db="EMBL/GenBank/DDBJ databases">
        <authorList>
            <person name="Lanie J.A."/>
            <person name="Ng W.-L."/>
            <person name="Kazmierczak K.M."/>
            <person name="Andrzejewski T.M."/>
            <person name="Davidsen T.M."/>
            <person name="Wayne K.J."/>
            <person name="Tettelin H."/>
            <person name="Glass J.I."/>
            <person name="Rusch D."/>
            <person name="Podicherti R."/>
            <person name="Tsui H.-C.T."/>
            <person name="Winkler M.E."/>
        </authorList>
    </citation>
    <scope>NUCLEOTIDE SEQUENCE</scope>
</reference>